<dbReference type="AlphaFoldDB" id="A0A2P2JFE8"/>
<sequence>MHVIIEVRLIICQVVTSFLG</sequence>
<reference evidence="1" key="1">
    <citation type="submission" date="2018-02" db="EMBL/GenBank/DDBJ databases">
        <title>Rhizophora mucronata_Transcriptome.</title>
        <authorList>
            <person name="Meera S.P."/>
            <person name="Sreeshan A."/>
            <person name="Augustine A."/>
        </authorList>
    </citation>
    <scope>NUCLEOTIDE SEQUENCE</scope>
    <source>
        <tissue evidence="1">Leaf</tissue>
    </source>
</reference>
<proteinExistence type="predicted"/>
<evidence type="ECO:0000313" key="1">
    <source>
        <dbReference type="EMBL" id="MBW92190.1"/>
    </source>
</evidence>
<name>A0A2P2JFE8_RHIMU</name>
<protein>
    <submittedName>
        <fullName evidence="1">Uncharacterized protein</fullName>
    </submittedName>
</protein>
<organism evidence="1">
    <name type="scientific">Rhizophora mucronata</name>
    <name type="common">Asiatic mangrove</name>
    <dbReference type="NCBI Taxonomy" id="61149"/>
    <lineage>
        <taxon>Eukaryota</taxon>
        <taxon>Viridiplantae</taxon>
        <taxon>Streptophyta</taxon>
        <taxon>Embryophyta</taxon>
        <taxon>Tracheophyta</taxon>
        <taxon>Spermatophyta</taxon>
        <taxon>Magnoliopsida</taxon>
        <taxon>eudicotyledons</taxon>
        <taxon>Gunneridae</taxon>
        <taxon>Pentapetalae</taxon>
        <taxon>rosids</taxon>
        <taxon>fabids</taxon>
        <taxon>Malpighiales</taxon>
        <taxon>Rhizophoraceae</taxon>
        <taxon>Rhizophora</taxon>
    </lineage>
</organism>
<accession>A0A2P2JFE8</accession>
<dbReference type="EMBL" id="GGEC01011707">
    <property type="protein sequence ID" value="MBW92190.1"/>
    <property type="molecule type" value="Transcribed_RNA"/>
</dbReference>